<evidence type="ECO:0008006" key="3">
    <source>
        <dbReference type="Google" id="ProtNLM"/>
    </source>
</evidence>
<comment type="caution">
    <text evidence="1">The sequence shown here is derived from an EMBL/GenBank/DDBJ whole genome shotgun (WGS) entry which is preliminary data.</text>
</comment>
<gene>
    <name evidence="1" type="ORF">J2W95_002594</name>
</gene>
<accession>A0ABU1S6S7</accession>
<dbReference type="InterPro" id="IPR046219">
    <property type="entry name" value="DUF6252"/>
</dbReference>
<name>A0ABU1S6S7_9FLAO</name>
<dbReference type="PROSITE" id="PS51257">
    <property type="entry name" value="PROKAR_LIPOPROTEIN"/>
    <property type="match status" value="1"/>
</dbReference>
<dbReference type="RefSeq" id="WP_310007576.1">
    <property type="nucleotide sequence ID" value="NZ_JAVDTX010000005.1"/>
</dbReference>
<sequence length="176" mass="18859">MKKIIGIGLLVMSLVFVGCSKDEDSESATTGSITATINGTPWIGTKIINVSLIQSASLEEQRFDISAQDGKQMLALAISSDLTTIKGMPVHPYSFELGNALFLNSYIDGANTYTEHLPVSGQLTITAIDTDKKTISGTFSFQNEKGGMIQTIIVTPDVVNVTNGVFTNLTYTVITE</sequence>
<dbReference type="Proteomes" id="UP001261871">
    <property type="component" value="Unassembled WGS sequence"/>
</dbReference>
<keyword evidence="2" id="KW-1185">Reference proteome</keyword>
<dbReference type="EMBL" id="JAVDTX010000005">
    <property type="protein sequence ID" value="MDR6845884.1"/>
    <property type="molecule type" value="Genomic_DNA"/>
</dbReference>
<protein>
    <recommendedName>
        <fullName evidence="3">Lipocalin-like domain-containing protein</fullName>
    </recommendedName>
</protein>
<organism evidence="1 2">
    <name type="scientific">Flavobacterium granuli</name>
    <dbReference type="NCBI Taxonomy" id="280093"/>
    <lineage>
        <taxon>Bacteria</taxon>
        <taxon>Pseudomonadati</taxon>
        <taxon>Bacteroidota</taxon>
        <taxon>Flavobacteriia</taxon>
        <taxon>Flavobacteriales</taxon>
        <taxon>Flavobacteriaceae</taxon>
        <taxon>Flavobacterium</taxon>
    </lineage>
</organism>
<proteinExistence type="predicted"/>
<dbReference type="Pfam" id="PF19765">
    <property type="entry name" value="DUF6252"/>
    <property type="match status" value="1"/>
</dbReference>
<evidence type="ECO:0000313" key="1">
    <source>
        <dbReference type="EMBL" id="MDR6845884.1"/>
    </source>
</evidence>
<evidence type="ECO:0000313" key="2">
    <source>
        <dbReference type="Proteomes" id="UP001261871"/>
    </source>
</evidence>
<reference evidence="1 2" key="1">
    <citation type="submission" date="2023-07" db="EMBL/GenBank/DDBJ databases">
        <title>Sorghum-associated microbial communities from plants grown in Nebraska, USA.</title>
        <authorList>
            <person name="Schachtman D."/>
        </authorList>
    </citation>
    <scope>NUCLEOTIDE SEQUENCE [LARGE SCALE GENOMIC DNA]</scope>
    <source>
        <strain evidence="1 2">BE124</strain>
    </source>
</reference>